<name>A0A852TDB7_9BACI</name>
<reference evidence="2" key="1">
    <citation type="submission" date="2020-07" db="EMBL/GenBank/DDBJ databases">
        <authorList>
            <person name="Partida-Martinez L."/>
            <person name="Huntemann M."/>
            <person name="Clum A."/>
            <person name="Wang J."/>
            <person name="Palaniappan K."/>
            <person name="Ritter S."/>
            <person name="Chen I.-M."/>
            <person name="Stamatis D."/>
            <person name="Reddy T."/>
            <person name="O'Malley R."/>
            <person name="Daum C."/>
            <person name="Shapiro N."/>
            <person name="Ivanova N."/>
            <person name="Kyrpides N."/>
            <person name="Woyke T."/>
        </authorList>
    </citation>
    <scope>NUCLEOTIDE SEQUENCE [LARGE SCALE GENOMIC DNA]</scope>
    <source>
        <strain evidence="2">AT2.8</strain>
    </source>
</reference>
<gene>
    <name evidence="1" type="ORF">F4694_003563</name>
</gene>
<accession>A0A852TDB7</accession>
<dbReference type="InterPro" id="IPR013783">
    <property type="entry name" value="Ig-like_fold"/>
</dbReference>
<reference evidence="2" key="2">
    <citation type="submission" date="2020-08" db="EMBL/GenBank/DDBJ databases">
        <title>The Agave Microbiome: Exploring the role of microbial communities in plant adaptations to desert environments.</title>
        <authorList>
            <person name="Partida-Martinez L.P."/>
        </authorList>
    </citation>
    <scope>NUCLEOTIDE SEQUENCE [LARGE SCALE GENOMIC DNA]</scope>
    <source>
        <strain evidence="2">AT2.8</strain>
    </source>
</reference>
<protein>
    <submittedName>
        <fullName evidence="1">Chitodextrinase</fullName>
    </submittedName>
</protein>
<dbReference type="Pfam" id="PF22352">
    <property type="entry name" value="K319L-like_PKD"/>
    <property type="match status" value="2"/>
</dbReference>
<sequence>MLTVQSEIAVTAGDTVKLDAKNTGGEVTKVLWTQVGGPPVAELRNSNTLNASFEAMEAGNYKFEVTLTGPGGEAKAFIIVTVIEQAQEPPIADGGTEKTVKQGSTVTLDGSSSVRAQSYKWTQVSGTKITLNNANTVKPTFVFPKKLESLVFELEVTAADGQTKTDQVTINSEKDILTVGPSPTYSTRTGRWNIIGTTDVFGPLVTIDIFRTNGGKKIGTAVVDELGNWRFRGTSQGFLRGETIYLKSSSGGELNNIPVQVVR</sequence>
<dbReference type="GO" id="GO:0016020">
    <property type="term" value="C:membrane"/>
    <property type="evidence" value="ECO:0007669"/>
    <property type="project" value="TreeGrafter"/>
</dbReference>
<dbReference type="Proteomes" id="UP000548423">
    <property type="component" value="Unassembled WGS sequence"/>
</dbReference>
<dbReference type="PANTHER" id="PTHR46182">
    <property type="entry name" value="FI19480P1"/>
    <property type="match status" value="1"/>
</dbReference>
<dbReference type="EMBL" id="JACCBX010000007">
    <property type="protein sequence ID" value="NYE06783.1"/>
    <property type="molecule type" value="Genomic_DNA"/>
</dbReference>
<comment type="caution">
    <text evidence="1">The sequence shown here is derived from an EMBL/GenBank/DDBJ whole genome shotgun (WGS) entry which is preliminary data.</text>
</comment>
<evidence type="ECO:0000313" key="1">
    <source>
        <dbReference type="EMBL" id="NYE06783.1"/>
    </source>
</evidence>
<organism evidence="1 2">
    <name type="scientific">Neobacillus niacini</name>
    <dbReference type="NCBI Taxonomy" id="86668"/>
    <lineage>
        <taxon>Bacteria</taxon>
        <taxon>Bacillati</taxon>
        <taxon>Bacillota</taxon>
        <taxon>Bacilli</taxon>
        <taxon>Bacillales</taxon>
        <taxon>Bacillaceae</taxon>
        <taxon>Neobacillus</taxon>
    </lineage>
</organism>
<dbReference type="InterPro" id="IPR029865">
    <property type="entry name" value="KIAA0319-like"/>
</dbReference>
<evidence type="ECO:0000313" key="2">
    <source>
        <dbReference type="Proteomes" id="UP000548423"/>
    </source>
</evidence>
<dbReference type="PANTHER" id="PTHR46182:SF2">
    <property type="entry name" value="FI19480P1"/>
    <property type="match status" value="1"/>
</dbReference>
<dbReference type="InterPro" id="IPR035986">
    <property type="entry name" value="PKD_dom_sf"/>
</dbReference>
<dbReference type="AlphaFoldDB" id="A0A852TDB7"/>
<proteinExistence type="predicted"/>
<dbReference type="Gene3D" id="2.60.40.10">
    <property type="entry name" value="Immunoglobulins"/>
    <property type="match status" value="2"/>
</dbReference>
<dbReference type="GO" id="GO:0031410">
    <property type="term" value="C:cytoplasmic vesicle"/>
    <property type="evidence" value="ECO:0007669"/>
    <property type="project" value="TreeGrafter"/>
</dbReference>
<dbReference type="SUPFAM" id="SSF49299">
    <property type="entry name" value="PKD domain"/>
    <property type="match status" value="1"/>
</dbReference>